<keyword evidence="8" id="KW-1185">Reference proteome</keyword>
<comment type="caution">
    <text evidence="7">The sequence shown here is derived from an EMBL/GenBank/DDBJ whole genome shotgun (WGS) entry which is preliminary data.</text>
</comment>
<dbReference type="PANTHER" id="PTHR30055:SF234">
    <property type="entry name" value="HTH-TYPE TRANSCRIPTIONAL REGULATOR BETI"/>
    <property type="match status" value="1"/>
</dbReference>
<dbReference type="PRINTS" id="PR00455">
    <property type="entry name" value="HTHTETR"/>
</dbReference>
<feature type="DNA-binding region" description="H-T-H motif" evidence="5">
    <location>
        <begin position="35"/>
        <end position="54"/>
    </location>
</feature>
<evidence type="ECO:0000256" key="1">
    <source>
        <dbReference type="ARBA" id="ARBA00022491"/>
    </source>
</evidence>
<evidence type="ECO:0000259" key="6">
    <source>
        <dbReference type="PROSITE" id="PS50977"/>
    </source>
</evidence>
<dbReference type="InterPro" id="IPR001647">
    <property type="entry name" value="HTH_TetR"/>
</dbReference>
<evidence type="ECO:0000256" key="3">
    <source>
        <dbReference type="ARBA" id="ARBA00023125"/>
    </source>
</evidence>
<dbReference type="Gene3D" id="1.10.357.10">
    <property type="entry name" value="Tetracycline Repressor, domain 2"/>
    <property type="match status" value="1"/>
</dbReference>
<dbReference type="InterPro" id="IPR039538">
    <property type="entry name" value="BetI_C"/>
</dbReference>
<dbReference type="Pfam" id="PF00440">
    <property type="entry name" value="TetR_N"/>
    <property type="match status" value="1"/>
</dbReference>
<keyword evidence="1" id="KW-0678">Repressor</keyword>
<evidence type="ECO:0000256" key="4">
    <source>
        <dbReference type="ARBA" id="ARBA00023163"/>
    </source>
</evidence>
<dbReference type="Proteomes" id="UP001597079">
    <property type="component" value="Unassembled WGS sequence"/>
</dbReference>
<organism evidence="7 8">
    <name type="scientific">Alicyclobacillus fodiniaquatilis</name>
    <dbReference type="NCBI Taxonomy" id="1661150"/>
    <lineage>
        <taxon>Bacteria</taxon>
        <taxon>Bacillati</taxon>
        <taxon>Bacillota</taxon>
        <taxon>Bacilli</taxon>
        <taxon>Bacillales</taxon>
        <taxon>Alicyclobacillaceae</taxon>
        <taxon>Alicyclobacillus</taxon>
    </lineage>
</organism>
<dbReference type="SUPFAM" id="SSF46689">
    <property type="entry name" value="Homeodomain-like"/>
    <property type="match status" value="1"/>
</dbReference>
<dbReference type="InterPro" id="IPR050109">
    <property type="entry name" value="HTH-type_TetR-like_transc_reg"/>
</dbReference>
<dbReference type="Pfam" id="PF13977">
    <property type="entry name" value="TetR_C_6"/>
    <property type="match status" value="1"/>
</dbReference>
<dbReference type="PANTHER" id="PTHR30055">
    <property type="entry name" value="HTH-TYPE TRANSCRIPTIONAL REGULATOR RUTR"/>
    <property type="match status" value="1"/>
</dbReference>
<dbReference type="InterPro" id="IPR036271">
    <property type="entry name" value="Tet_transcr_reg_TetR-rel_C_sf"/>
</dbReference>
<evidence type="ECO:0000313" key="8">
    <source>
        <dbReference type="Proteomes" id="UP001597079"/>
    </source>
</evidence>
<dbReference type="SUPFAM" id="SSF48498">
    <property type="entry name" value="Tetracyclin repressor-like, C-terminal domain"/>
    <property type="match status" value="1"/>
</dbReference>
<keyword evidence="2" id="KW-0805">Transcription regulation</keyword>
<accession>A0ABW4JE02</accession>
<dbReference type="PROSITE" id="PS50977">
    <property type="entry name" value="HTH_TETR_2"/>
    <property type="match status" value="1"/>
</dbReference>
<gene>
    <name evidence="7" type="ORF">ACFSB2_07355</name>
</gene>
<evidence type="ECO:0000256" key="5">
    <source>
        <dbReference type="PROSITE-ProRule" id="PRU00335"/>
    </source>
</evidence>
<name>A0ABW4JE02_9BACL</name>
<dbReference type="InterPro" id="IPR009057">
    <property type="entry name" value="Homeodomain-like_sf"/>
</dbReference>
<evidence type="ECO:0000256" key="2">
    <source>
        <dbReference type="ARBA" id="ARBA00023015"/>
    </source>
</evidence>
<proteinExistence type="predicted"/>
<evidence type="ECO:0000313" key="7">
    <source>
        <dbReference type="EMBL" id="MFD1674522.1"/>
    </source>
</evidence>
<reference evidence="8" key="1">
    <citation type="journal article" date="2019" name="Int. J. Syst. Evol. Microbiol.">
        <title>The Global Catalogue of Microorganisms (GCM) 10K type strain sequencing project: providing services to taxonomists for standard genome sequencing and annotation.</title>
        <authorList>
            <consortium name="The Broad Institute Genomics Platform"/>
            <consortium name="The Broad Institute Genome Sequencing Center for Infectious Disease"/>
            <person name="Wu L."/>
            <person name="Ma J."/>
        </authorList>
    </citation>
    <scope>NUCLEOTIDE SEQUENCE [LARGE SCALE GENOMIC DNA]</scope>
    <source>
        <strain evidence="8">CGMCC 1.12286</strain>
    </source>
</reference>
<protein>
    <submittedName>
        <fullName evidence="7">TetR/AcrR family transcriptional regulator</fullName>
    </submittedName>
</protein>
<keyword evidence="3 5" id="KW-0238">DNA-binding</keyword>
<dbReference type="EMBL" id="JBHUCX010000020">
    <property type="protein sequence ID" value="MFD1674522.1"/>
    <property type="molecule type" value="Genomic_DNA"/>
</dbReference>
<feature type="domain" description="HTH tetR-type" evidence="6">
    <location>
        <begin position="13"/>
        <end position="72"/>
    </location>
</feature>
<dbReference type="RefSeq" id="WP_377942388.1">
    <property type="nucleotide sequence ID" value="NZ_JBHUCX010000020.1"/>
</dbReference>
<keyword evidence="4" id="KW-0804">Transcription</keyword>
<sequence length="200" mass="21991">MATSEITHGDGRETQRLNILSGARSVFARKGWSATMADIAAAANVSQGLAYRYFPSKEAIYAELLTHASRLKAFEQVRTMSGTAMERLRFLIDHLLDLDDTHIEFFRLSVLTLHDDALPSALRAQLEEQTEAFRSLLQSLIAEGQQTGVIVAGDPDQLLMALLAFLDGLCIMGIQGSDKAKQHFPDADIVLRILQPPANP</sequence>